<dbReference type="Pfam" id="PF00581">
    <property type="entry name" value="Rhodanese"/>
    <property type="match status" value="1"/>
</dbReference>
<dbReference type="PROSITE" id="PS50206">
    <property type="entry name" value="RHODANESE_3"/>
    <property type="match status" value="1"/>
</dbReference>
<reference evidence="3" key="1">
    <citation type="submission" date="2018-03" db="EMBL/GenBank/DDBJ databases">
        <authorList>
            <person name="Sun L."/>
            <person name="Liu H."/>
            <person name="Chen W."/>
            <person name="Huang K."/>
            <person name="Liu W."/>
            <person name="Gao X."/>
        </authorList>
    </citation>
    <scope>NUCLEOTIDE SEQUENCE [LARGE SCALE GENOMIC DNA]</scope>
    <source>
        <strain evidence="3">SH9</strain>
    </source>
</reference>
<proteinExistence type="predicted"/>
<evidence type="ECO:0000313" key="3">
    <source>
        <dbReference type="Proteomes" id="UP000239772"/>
    </source>
</evidence>
<accession>A0A2T1HP66</accession>
<sequence>MFGLFKKSAPVKTMTPHDVHHLLSSSAVALVDVREPGEFGAERIPGALNIPLSRFQAEAHRLPQDKPVVLHCLAGGRSKTALDLCSRLGLPVDTHMGGGISAWKAAGLPVER</sequence>
<keyword evidence="3" id="KW-1185">Reference proteome</keyword>
<organism evidence="2 3">
    <name type="scientific">Alsobacter soli</name>
    <dbReference type="NCBI Taxonomy" id="2109933"/>
    <lineage>
        <taxon>Bacteria</taxon>
        <taxon>Pseudomonadati</taxon>
        <taxon>Pseudomonadota</taxon>
        <taxon>Alphaproteobacteria</taxon>
        <taxon>Hyphomicrobiales</taxon>
        <taxon>Alsobacteraceae</taxon>
        <taxon>Alsobacter</taxon>
    </lineage>
</organism>
<dbReference type="RefSeq" id="WP_106338921.1">
    <property type="nucleotide sequence ID" value="NZ_PVZS01000026.1"/>
</dbReference>
<protein>
    <submittedName>
        <fullName evidence="2">Sulfurtransferase</fullName>
    </submittedName>
</protein>
<dbReference type="AlphaFoldDB" id="A0A2T1HP66"/>
<dbReference type="InterPro" id="IPR001763">
    <property type="entry name" value="Rhodanese-like_dom"/>
</dbReference>
<dbReference type="InterPro" id="IPR036873">
    <property type="entry name" value="Rhodanese-like_dom_sf"/>
</dbReference>
<dbReference type="GO" id="GO:0004792">
    <property type="term" value="F:thiosulfate-cyanide sulfurtransferase activity"/>
    <property type="evidence" value="ECO:0007669"/>
    <property type="project" value="TreeGrafter"/>
</dbReference>
<dbReference type="CDD" id="cd00158">
    <property type="entry name" value="RHOD"/>
    <property type="match status" value="1"/>
</dbReference>
<dbReference type="OrthoDB" id="9807812at2"/>
<dbReference type="PANTHER" id="PTHR44086:SF10">
    <property type="entry name" value="THIOSULFATE SULFURTRANSFERASE_RHODANESE-LIKE DOMAIN-CONTAINING PROTEIN 3"/>
    <property type="match status" value="1"/>
</dbReference>
<keyword evidence="2" id="KW-0808">Transferase</keyword>
<dbReference type="SUPFAM" id="SSF52821">
    <property type="entry name" value="Rhodanese/Cell cycle control phosphatase"/>
    <property type="match status" value="1"/>
</dbReference>
<evidence type="ECO:0000313" key="2">
    <source>
        <dbReference type="EMBL" id="PSC03407.1"/>
    </source>
</evidence>
<dbReference type="PANTHER" id="PTHR44086">
    <property type="entry name" value="THIOSULFATE SULFURTRANSFERASE RDL2, MITOCHONDRIAL-RELATED"/>
    <property type="match status" value="1"/>
</dbReference>
<gene>
    <name evidence="2" type="ORF">SLNSH_19265</name>
</gene>
<dbReference type="SMART" id="SM00450">
    <property type="entry name" value="RHOD"/>
    <property type="match status" value="1"/>
</dbReference>
<evidence type="ECO:0000259" key="1">
    <source>
        <dbReference type="PROSITE" id="PS50206"/>
    </source>
</evidence>
<dbReference type="EMBL" id="PVZS01000026">
    <property type="protein sequence ID" value="PSC03407.1"/>
    <property type="molecule type" value="Genomic_DNA"/>
</dbReference>
<feature type="domain" description="Rhodanese" evidence="1">
    <location>
        <begin position="24"/>
        <end position="112"/>
    </location>
</feature>
<dbReference type="Gene3D" id="3.40.250.10">
    <property type="entry name" value="Rhodanese-like domain"/>
    <property type="match status" value="1"/>
</dbReference>
<name>A0A2T1HP66_9HYPH</name>
<comment type="caution">
    <text evidence="2">The sequence shown here is derived from an EMBL/GenBank/DDBJ whole genome shotgun (WGS) entry which is preliminary data.</text>
</comment>
<dbReference type="Proteomes" id="UP000239772">
    <property type="component" value="Unassembled WGS sequence"/>
</dbReference>